<organism evidence="1 2">
    <name type="scientific">Trifolium medium</name>
    <dbReference type="NCBI Taxonomy" id="97028"/>
    <lineage>
        <taxon>Eukaryota</taxon>
        <taxon>Viridiplantae</taxon>
        <taxon>Streptophyta</taxon>
        <taxon>Embryophyta</taxon>
        <taxon>Tracheophyta</taxon>
        <taxon>Spermatophyta</taxon>
        <taxon>Magnoliopsida</taxon>
        <taxon>eudicotyledons</taxon>
        <taxon>Gunneridae</taxon>
        <taxon>Pentapetalae</taxon>
        <taxon>rosids</taxon>
        <taxon>fabids</taxon>
        <taxon>Fabales</taxon>
        <taxon>Fabaceae</taxon>
        <taxon>Papilionoideae</taxon>
        <taxon>50 kb inversion clade</taxon>
        <taxon>NPAAA clade</taxon>
        <taxon>Hologalegina</taxon>
        <taxon>IRL clade</taxon>
        <taxon>Trifolieae</taxon>
        <taxon>Trifolium</taxon>
    </lineage>
</organism>
<comment type="caution">
    <text evidence="1">The sequence shown here is derived from an EMBL/GenBank/DDBJ whole genome shotgun (WGS) entry which is preliminary data.</text>
</comment>
<accession>A0A392TRY2</accession>
<reference evidence="1 2" key="1">
    <citation type="journal article" date="2018" name="Front. Plant Sci.">
        <title>Red Clover (Trifolium pratense) and Zigzag Clover (T. medium) - A Picture of Genomic Similarities and Differences.</title>
        <authorList>
            <person name="Dluhosova J."/>
            <person name="Istvanek J."/>
            <person name="Nedelnik J."/>
            <person name="Repkova J."/>
        </authorList>
    </citation>
    <scope>NUCLEOTIDE SEQUENCE [LARGE SCALE GENOMIC DNA]</scope>
    <source>
        <strain evidence="2">cv. 10/8</strain>
        <tissue evidence="1">Leaf</tissue>
    </source>
</reference>
<dbReference type="AlphaFoldDB" id="A0A392TRY2"/>
<dbReference type="Proteomes" id="UP000265520">
    <property type="component" value="Unassembled WGS sequence"/>
</dbReference>
<feature type="non-terminal residue" evidence="1">
    <location>
        <position position="1"/>
    </location>
</feature>
<protein>
    <submittedName>
        <fullName evidence="1">Uncharacterized protein</fullName>
    </submittedName>
</protein>
<proteinExistence type="predicted"/>
<name>A0A392TRY2_9FABA</name>
<keyword evidence="2" id="KW-1185">Reference proteome</keyword>
<sequence>NNASDRWLCRTANSESFSVKEAYLSLTNKVDEGITEGGH</sequence>
<dbReference type="EMBL" id="LXQA010627423">
    <property type="protein sequence ID" value="MCI62896.1"/>
    <property type="molecule type" value="Genomic_DNA"/>
</dbReference>
<evidence type="ECO:0000313" key="2">
    <source>
        <dbReference type="Proteomes" id="UP000265520"/>
    </source>
</evidence>
<evidence type="ECO:0000313" key="1">
    <source>
        <dbReference type="EMBL" id="MCI62896.1"/>
    </source>
</evidence>